<evidence type="ECO:0000256" key="5">
    <source>
        <dbReference type="ARBA" id="ARBA00022692"/>
    </source>
</evidence>
<keyword evidence="6 8" id="KW-1133">Transmembrane helix</keyword>
<evidence type="ECO:0000313" key="11">
    <source>
        <dbReference type="RefSeq" id="XP_022255444.1"/>
    </source>
</evidence>
<dbReference type="GeneID" id="106471114"/>
<protein>
    <recommendedName>
        <fullName evidence="8">Glycosyltransferase family 92 protein</fullName>
        <ecNumber evidence="8">2.4.1.-</ecNumber>
    </recommendedName>
</protein>
<evidence type="ECO:0000313" key="12">
    <source>
        <dbReference type="RefSeq" id="XP_022255445.1"/>
    </source>
</evidence>
<organism evidence="9 11">
    <name type="scientific">Limulus polyphemus</name>
    <name type="common">Atlantic horseshoe crab</name>
    <dbReference type="NCBI Taxonomy" id="6850"/>
    <lineage>
        <taxon>Eukaryota</taxon>
        <taxon>Metazoa</taxon>
        <taxon>Ecdysozoa</taxon>
        <taxon>Arthropoda</taxon>
        <taxon>Chelicerata</taxon>
        <taxon>Merostomata</taxon>
        <taxon>Xiphosura</taxon>
        <taxon>Limulidae</taxon>
        <taxon>Limulus</taxon>
    </lineage>
</organism>
<dbReference type="PANTHER" id="PTHR21461:SF40">
    <property type="entry name" value="GLYCOSYLTRANSFERASE FAMILY 92 PROTEIN"/>
    <property type="match status" value="1"/>
</dbReference>
<dbReference type="RefSeq" id="XP_022255445.1">
    <property type="nucleotide sequence ID" value="XM_022399737.1"/>
</dbReference>
<evidence type="ECO:0000256" key="6">
    <source>
        <dbReference type="ARBA" id="ARBA00022989"/>
    </source>
</evidence>
<name>A0ABM1THT8_LIMPO</name>
<evidence type="ECO:0000256" key="1">
    <source>
        <dbReference type="ARBA" id="ARBA00004167"/>
    </source>
</evidence>
<feature type="transmembrane region" description="Helical" evidence="8">
    <location>
        <begin position="12"/>
        <end position="31"/>
    </location>
</feature>
<evidence type="ECO:0000256" key="2">
    <source>
        <dbReference type="ARBA" id="ARBA00007647"/>
    </source>
</evidence>
<dbReference type="Proteomes" id="UP000694941">
    <property type="component" value="Unplaced"/>
</dbReference>
<evidence type="ECO:0000313" key="9">
    <source>
        <dbReference type="Proteomes" id="UP000694941"/>
    </source>
</evidence>
<evidence type="ECO:0000256" key="7">
    <source>
        <dbReference type="ARBA" id="ARBA00023136"/>
    </source>
</evidence>
<dbReference type="Pfam" id="PF01697">
    <property type="entry name" value="Glyco_transf_92"/>
    <property type="match status" value="1"/>
</dbReference>
<evidence type="ECO:0000256" key="3">
    <source>
        <dbReference type="ARBA" id="ARBA00022676"/>
    </source>
</evidence>
<dbReference type="InterPro" id="IPR008166">
    <property type="entry name" value="Glyco_transf_92"/>
</dbReference>
<keyword evidence="7 8" id="KW-0472">Membrane</keyword>
<comment type="similarity">
    <text evidence="2 8">Belongs to the glycosyltransferase 92 family.</text>
</comment>
<dbReference type="EC" id="2.4.1.-" evidence="8"/>
<dbReference type="RefSeq" id="XP_022255443.1">
    <property type="nucleotide sequence ID" value="XM_022399735.1"/>
</dbReference>
<keyword evidence="3 8" id="KW-0328">Glycosyltransferase</keyword>
<sequence length="443" mass="51651">MVWGVQKPKTFFILLGWGSLVLTVVMLYFPYETKLWKSRNITMETWIKTTNFDNNETVSTSSAWKDNWKQVTNNIYVYSAFWDDRNKPLKSFIRIIAIGPRLGDEHENVSCSIYSQNSKSFIELPITYEMIRDNHSKNYSAMYLFCHLSSGEPTPREVVLRQAPIPLELVKLPIHQGETQNSTKIQDKLAVCVRPFFGPFKNTFALAEFVALYQILGVSHFTFYNYKTSKQVKEFVSSLQDQGLPVELILWNLPKSVAQKTWAFGQMASTQDCIYRHMFVSKYVALVDIDEYIVPRNHRTLLEMIKSLKNNTWGSLVFRNSFFCTKHPVDLKHSKPNLPFTTLRYLTRVKYVSRAYFRSKSIVQPNRVVTGGIHFVWQHFDNWQPFVVPPSECLLHHYRSSICSEASYKSGVEDKTVLKFKDKLLKSKVIKIWKTLKKRNVVT</sequence>
<accession>A0ABM1THT8</accession>
<reference evidence="10 11" key="1">
    <citation type="submission" date="2025-05" db="UniProtKB">
        <authorList>
            <consortium name="RefSeq"/>
        </authorList>
    </citation>
    <scope>IDENTIFICATION</scope>
    <source>
        <tissue evidence="10 11">Muscle</tissue>
    </source>
</reference>
<gene>
    <name evidence="10 11 12" type="primary">LOC106471114</name>
</gene>
<keyword evidence="4 8" id="KW-0808">Transferase</keyword>
<evidence type="ECO:0000256" key="8">
    <source>
        <dbReference type="RuleBase" id="RU366017"/>
    </source>
</evidence>
<keyword evidence="5 8" id="KW-0812">Transmembrane</keyword>
<evidence type="ECO:0000256" key="4">
    <source>
        <dbReference type="ARBA" id="ARBA00022679"/>
    </source>
</evidence>
<keyword evidence="9" id="KW-1185">Reference proteome</keyword>
<dbReference type="RefSeq" id="XP_022255444.1">
    <property type="nucleotide sequence ID" value="XM_022399736.1"/>
</dbReference>
<evidence type="ECO:0000313" key="10">
    <source>
        <dbReference type="RefSeq" id="XP_022255443.1"/>
    </source>
</evidence>
<comment type="subcellular location">
    <subcellularLocation>
        <location evidence="1">Membrane</location>
        <topology evidence="1">Single-pass membrane protein</topology>
    </subcellularLocation>
</comment>
<dbReference type="PANTHER" id="PTHR21461">
    <property type="entry name" value="GLYCOSYLTRANSFERASE FAMILY 92 PROTEIN"/>
    <property type="match status" value="1"/>
</dbReference>
<proteinExistence type="inferred from homology"/>